<protein>
    <submittedName>
        <fullName evidence="2">Uncharacterized protein</fullName>
    </submittedName>
</protein>
<comment type="caution">
    <text evidence="2">The sequence shown here is derived from an EMBL/GenBank/DDBJ whole genome shotgun (WGS) entry which is preliminary data.</text>
</comment>
<dbReference type="Proteomes" id="UP000260721">
    <property type="component" value="Unassembled WGS sequence"/>
</dbReference>
<accession>A0A3E3DXR5</accession>
<name>A0A3E3DXR5_9FIRM</name>
<evidence type="ECO:0000313" key="3">
    <source>
        <dbReference type="Proteomes" id="UP000260721"/>
    </source>
</evidence>
<evidence type="ECO:0000256" key="1">
    <source>
        <dbReference type="SAM" id="MobiDB-lite"/>
    </source>
</evidence>
<organism evidence="2 3">
    <name type="scientific">Faecalicoccus pleomorphus</name>
    <dbReference type="NCBI Taxonomy" id="1323"/>
    <lineage>
        <taxon>Bacteria</taxon>
        <taxon>Bacillati</taxon>
        <taxon>Bacillota</taxon>
        <taxon>Erysipelotrichia</taxon>
        <taxon>Erysipelotrichales</taxon>
        <taxon>Erysipelotrichaceae</taxon>
        <taxon>Faecalicoccus</taxon>
    </lineage>
</organism>
<feature type="compositionally biased region" description="Polar residues" evidence="1">
    <location>
        <begin position="7"/>
        <end position="23"/>
    </location>
</feature>
<sequence>MDRESDSSAGRSEQRSWMNSPGSKSKPLPFQTVIMVNKCVKTKQDGTAVTGSCARLFFVL</sequence>
<reference evidence="2 3" key="1">
    <citation type="submission" date="2018-08" db="EMBL/GenBank/DDBJ databases">
        <title>A genome reference for cultivated species of the human gut microbiota.</title>
        <authorList>
            <person name="Zou Y."/>
            <person name="Xue W."/>
            <person name="Luo G."/>
        </authorList>
    </citation>
    <scope>NUCLEOTIDE SEQUENCE [LARGE SCALE GENOMIC DNA]</scope>
    <source>
        <strain evidence="2 3">TF08-11</strain>
    </source>
</reference>
<proteinExistence type="predicted"/>
<gene>
    <name evidence="2" type="ORF">DXC78_10130</name>
</gene>
<feature type="region of interest" description="Disordered" evidence="1">
    <location>
        <begin position="1"/>
        <end position="29"/>
    </location>
</feature>
<dbReference type="EMBL" id="QUSK01000024">
    <property type="protein sequence ID" value="RGD74077.1"/>
    <property type="molecule type" value="Genomic_DNA"/>
</dbReference>
<dbReference type="AlphaFoldDB" id="A0A3E3DXR5"/>
<evidence type="ECO:0000313" key="2">
    <source>
        <dbReference type="EMBL" id="RGD74077.1"/>
    </source>
</evidence>